<dbReference type="Proteomes" id="UP000219167">
    <property type="component" value="Unassembled WGS sequence"/>
</dbReference>
<dbReference type="GO" id="GO:0046872">
    <property type="term" value="F:metal ion binding"/>
    <property type="evidence" value="ECO:0007669"/>
    <property type="project" value="UniProtKB-KW"/>
</dbReference>
<dbReference type="SUPFAM" id="SSF55124">
    <property type="entry name" value="Nitrite/Sulfite reductase N-terminal domain-like"/>
    <property type="match status" value="1"/>
</dbReference>
<evidence type="ECO:0000256" key="6">
    <source>
        <dbReference type="ARBA" id="ARBA00023014"/>
    </source>
</evidence>
<dbReference type="AlphaFoldDB" id="A0A285U7D7"/>
<keyword evidence="2" id="KW-0349">Heme</keyword>
<feature type="region of interest" description="Disordered" evidence="7">
    <location>
        <begin position="1"/>
        <end position="21"/>
    </location>
</feature>
<reference evidence="9 10" key="1">
    <citation type="submission" date="2017-08" db="EMBL/GenBank/DDBJ databases">
        <authorList>
            <person name="de Groot N.N."/>
        </authorList>
    </citation>
    <scope>NUCLEOTIDE SEQUENCE [LARGE SCALE GENOMIC DNA]</scope>
    <source>
        <strain evidence="9 10">JC85</strain>
    </source>
</reference>
<accession>A0A285U7D7</accession>
<keyword evidence="1" id="KW-0004">4Fe-4S</keyword>
<dbReference type="PANTHER" id="PTHR32439">
    <property type="entry name" value="FERREDOXIN--NITRITE REDUCTASE, CHLOROPLASTIC"/>
    <property type="match status" value="1"/>
</dbReference>
<name>A0A285U7D7_9HYPH</name>
<feature type="domain" description="Nitrite/Sulfite reductase ferredoxin-like" evidence="8">
    <location>
        <begin position="33"/>
        <end position="99"/>
    </location>
</feature>
<keyword evidence="6" id="KW-0411">Iron-sulfur</keyword>
<dbReference type="SUPFAM" id="SSF56014">
    <property type="entry name" value="Nitrite and sulphite reductase 4Fe-4S domain-like"/>
    <property type="match status" value="2"/>
</dbReference>
<dbReference type="InterPro" id="IPR005117">
    <property type="entry name" value="NiRdtase/SiRdtase_haem-b_fer"/>
</dbReference>
<dbReference type="InterPro" id="IPR036136">
    <property type="entry name" value="Nit/Sulf_reduc_fer-like_dom_sf"/>
</dbReference>
<dbReference type="GO" id="GO:0051539">
    <property type="term" value="F:4 iron, 4 sulfur cluster binding"/>
    <property type="evidence" value="ECO:0007669"/>
    <property type="project" value="UniProtKB-KW"/>
</dbReference>
<dbReference type="PANTHER" id="PTHR32439:SF9">
    <property type="entry name" value="BLR3264 PROTEIN"/>
    <property type="match status" value="1"/>
</dbReference>
<sequence>MSAGLQRTGNAPAVPQVAAASPRRGACPSLAAPMQTGDGLLVRLRPKRPGLPPSDWVLLAQLAAEHGNGLLEVTARGNLQIRGLRGETVPRLAAALAEAGIDFHRGVAVETPALSGLDPQEIADATPLAAAIRDALGGPLSMLRLAPKLSIVIDGGGRLNLADMVADIRLDALRGGESLFWRISVGGDADAARAVATVADADALAALSIILKALDGAGPAARGRNLDVDGLKEALASMATEESSGTLSACPLLPIGRHEIGMRGVLGIGLPYGAADAASLQVLMRGLSGLGATEIRLSPHRALLALGLSAGKVEAATVLAEELGFWTRADTPGNAIAVCAGSAGCASGSFDTRAVADLLTASATDLLDGSMTIHISGCPKGCAHPRAAGLALCGRPEGIGLVLGGLAGDAALATLSPRAICDVMENLAAKVRERKLKGETAHRTIDRLGAGTILEAVQQGRQ</sequence>
<dbReference type="NCBIfam" id="TIGR02435">
    <property type="entry name" value="CobG"/>
    <property type="match status" value="1"/>
</dbReference>
<feature type="compositionally biased region" description="Low complexity" evidence="7">
    <location>
        <begin position="11"/>
        <end position="20"/>
    </location>
</feature>
<dbReference type="InterPro" id="IPR051329">
    <property type="entry name" value="NIR_SIR_4Fe-4S"/>
</dbReference>
<keyword evidence="5" id="KW-0408">Iron</keyword>
<dbReference type="GO" id="GO:0016491">
    <property type="term" value="F:oxidoreductase activity"/>
    <property type="evidence" value="ECO:0007669"/>
    <property type="project" value="UniProtKB-KW"/>
</dbReference>
<evidence type="ECO:0000256" key="3">
    <source>
        <dbReference type="ARBA" id="ARBA00022723"/>
    </source>
</evidence>
<dbReference type="InterPro" id="IPR045854">
    <property type="entry name" value="NO2/SO3_Rdtase_4Fe4S_sf"/>
</dbReference>
<keyword evidence="10" id="KW-1185">Reference proteome</keyword>
<protein>
    <submittedName>
        <fullName evidence="9">Precorrin-3B synthase</fullName>
    </submittedName>
</protein>
<dbReference type="InterPro" id="IPR012798">
    <property type="entry name" value="Cbl_synth_CobG-like"/>
</dbReference>
<evidence type="ECO:0000256" key="7">
    <source>
        <dbReference type="SAM" id="MobiDB-lite"/>
    </source>
</evidence>
<dbReference type="Gene3D" id="3.90.480.10">
    <property type="entry name" value="Sulfite Reductase Hemoprotein,Domain 2"/>
    <property type="match status" value="1"/>
</dbReference>
<evidence type="ECO:0000256" key="2">
    <source>
        <dbReference type="ARBA" id="ARBA00022617"/>
    </source>
</evidence>
<evidence type="ECO:0000313" key="10">
    <source>
        <dbReference type="Proteomes" id="UP000219167"/>
    </source>
</evidence>
<evidence type="ECO:0000259" key="8">
    <source>
        <dbReference type="Pfam" id="PF03460"/>
    </source>
</evidence>
<dbReference type="RefSeq" id="WP_245423457.1">
    <property type="nucleotide sequence ID" value="NZ_OBQD01000004.1"/>
</dbReference>
<keyword evidence="3" id="KW-0479">Metal-binding</keyword>
<keyword evidence="4" id="KW-0560">Oxidoreductase</keyword>
<evidence type="ECO:0000256" key="5">
    <source>
        <dbReference type="ARBA" id="ARBA00023004"/>
    </source>
</evidence>
<evidence type="ECO:0000256" key="4">
    <source>
        <dbReference type="ARBA" id="ARBA00023002"/>
    </source>
</evidence>
<evidence type="ECO:0000256" key="1">
    <source>
        <dbReference type="ARBA" id="ARBA00022485"/>
    </source>
</evidence>
<proteinExistence type="predicted"/>
<dbReference type="Gene3D" id="3.30.413.10">
    <property type="entry name" value="Sulfite Reductase Hemoprotein, domain 1"/>
    <property type="match status" value="2"/>
</dbReference>
<dbReference type="EMBL" id="OBQD01000004">
    <property type="protein sequence ID" value="SOC37742.1"/>
    <property type="molecule type" value="Genomic_DNA"/>
</dbReference>
<evidence type="ECO:0000313" key="9">
    <source>
        <dbReference type="EMBL" id="SOC37742.1"/>
    </source>
</evidence>
<organism evidence="9 10">
    <name type="scientific">Rhizobium subbaraonis</name>
    <dbReference type="NCBI Taxonomy" id="908946"/>
    <lineage>
        <taxon>Bacteria</taxon>
        <taxon>Pseudomonadati</taxon>
        <taxon>Pseudomonadota</taxon>
        <taxon>Alphaproteobacteria</taxon>
        <taxon>Hyphomicrobiales</taxon>
        <taxon>Rhizobiaceae</taxon>
        <taxon>Rhizobium/Agrobacterium group</taxon>
        <taxon>Rhizobium</taxon>
    </lineage>
</organism>
<gene>
    <name evidence="9" type="ORF">SAMN05892877_104280</name>
</gene>
<dbReference type="Pfam" id="PF03460">
    <property type="entry name" value="NIR_SIR_ferr"/>
    <property type="match status" value="1"/>
</dbReference>